<comment type="caution">
    <text evidence="10">The sequence shown here is derived from an EMBL/GenBank/DDBJ whole genome shotgun (WGS) entry which is preliminary data.</text>
</comment>
<keyword evidence="4" id="KW-0597">Phosphoprotein</keyword>
<dbReference type="Gene3D" id="3.30.300.30">
    <property type="match status" value="1"/>
</dbReference>
<dbReference type="InterPro" id="IPR010071">
    <property type="entry name" value="AA_adenyl_dom"/>
</dbReference>
<dbReference type="SUPFAM" id="SSF53383">
    <property type="entry name" value="PLP-dependent transferases"/>
    <property type="match status" value="1"/>
</dbReference>
<dbReference type="UniPathway" id="UPA00094"/>
<dbReference type="EMBL" id="JACGXL010000002">
    <property type="protein sequence ID" value="MBA8887128.1"/>
    <property type="molecule type" value="Genomic_DNA"/>
</dbReference>
<dbReference type="GO" id="GO:0004315">
    <property type="term" value="F:3-oxoacyl-[acyl-carrier-protein] synthase activity"/>
    <property type="evidence" value="ECO:0007669"/>
    <property type="project" value="InterPro"/>
</dbReference>
<dbReference type="Pfam" id="PF16197">
    <property type="entry name" value="KAsynt_C_assoc"/>
    <property type="match status" value="1"/>
</dbReference>
<dbReference type="SUPFAM" id="SSF53901">
    <property type="entry name" value="Thiolase-like"/>
    <property type="match status" value="1"/>
</dbReference>
<evidence type="ECO:0000313" key="11">
    <source>
        <dbReference type="Proteomes" id="UP000550401"/>
    </source>
</evidence>
<dbReference type="InterPro" id="IPR009081">
    <property type="entry name" value="PP-bd_ACP"/>
</dbReference>
<dbReference type="GO" id="GO:0030170">
    <property type="term" value="F:pyridoxal phosphate binding"/>
    <property type="evidence" value="ECO:0007669"/>
    <property type="project" value="InterPro"/>
</dbReference>
<dbReference type="Pfam" id="PF00109">
    <property type="entry name" value="ketoacyl-synt"/>
    <property type="match status" value="1"/>
</dbReference>
<dbReference type="Gene3D" id="3.30.559.30">
    <property type="entry name" value="Nonribosomal peptide synthetase, condensation domain"/>
    <property type="match status" value="1"/>
</dbReference>
<evidence type="ECO:0000256" key="1">
    <source>
        <dbReference type="ARBA" id="ARBA00001933"/>
    </source>
</evidence>
<reference evidence="10 11" key="1">
    <citation type="submission" date="2020-07" db="EMBL/GenBank/DDBJ databases">
        <title>Genomic Encyclopedia of Type Strains, Phase IV (KMG-V): Genome sequencing to study the core and pangenomes of soil and plant-associated prokaryotes.</title>
        <authorList>
            <person name="Whitman W."/>
        </authorList>
    </citation>
    <scope>NUCLEOTIDE SEQUENCE [LARGE SCALE GENOMIC DNA]</scope>
    <source>
        <strain evidence="10 11">RH2WT43</strain>
    </source>
</reference>
<dbReference type="GO" id="GO:0004312">
    <property type="term" value="F:fatty acid synthase activity"/>
    <property type="evidence" value="ECO:0007669"/>
    <property type="project" value="TreeGrafter"/>
</dbReference>
<dbReference type="CDD" id="cd00833">
    <property type="entry name" value="PKS"/>
    <property type="match status" value="1"/>
</dbReference>
<dbReference type="PROSITE" id="PS00455">
    <property type="entry name" value="AMP_BINDING"/>
    <property type="match status" value="1"/>
</dbReference>
<evidence type="ECO:0000256" key="4">
    <source>
        <dbReference type="ARBA" id="ARBA00022553"/>
    </source>
</evidence>
<dbReference type="InterPro" id="IPR005814">
    <property type="entry name" value="Aminotrans_3"/>
</dbReference>
<dbReference type="InterPro" id="IPR023213">
    <property type="entry name" value="CAT-like_dom_sf"/>
</dbReference>
<dbReference type="InterPro" id="IPR032821">
    <property type="entry name" value="PKS_assoc"/>
</dbReference>
<dbReference type="Gene3D" id="3.90.1150.10">
    <property type="entry name" value="Aspartate Aminotransferase, domain 1"/>
    <property type="match status" value="1"/>
</dbReference>
<dbReference type="InterPro" id="IPR042099">
    <property type="entry name" value="ANL_N_sf"/>
</dbReference>
<name>A0A839F0U7_9GAMM</name>
<dbReference type="Pfam" id="PF00668">
    <property type="entry name" value="Condensation"/>
    <property type="match status" value="1"/>
</dbReference>
<dbReference type="SUPFAM" id="SSF56801">
    <property type="entry name" value="Acetyl-CoA synthetase-like"/>
    <property type="match status" value="1"/>
</dbReference>
<sequence length="2605" mass="277121">MSEVAHDGIAIVGMAGRFPGAASIDELWANLLAGRESITRFAPEELSPLVPRELREHPRYVRARGTLADADRFDAAFFGIPAREAQLIDPQQRVFLELCWNALEHAGIDPSRCAGGSDAASIGVFAGTSNNGYRKLVDARPDVVAASGEFAAMLANEKDYLATRVAHRLGLTGPAISLYTACSTSLVAVAQAWYALMSWQCDVALAGGVNVVVPQESGYLPAEGAIESADGHCRPFDADASGTVFSSGAGVVVLKRLADAIEQGDTIHAVIRGVGVNNDGADKASFGAPSVRGQAAAIRLALASANVDAGSIGYVEAHGTGTPLGDPIEVEALTRAFRVDGSATQACWLGSIKGNLGHLVAASGVAGLIKATLALRHGRIPPSINLRAPNPEIDFAHSPFKLAREPVEWPRGATPRRAGVSSFGVGGTNAHVVLEEAPLAPPSAVGRRASVLVLSARDDDALQRRAAELAARLEHARDEELPDVAATLALGRKAMASRATVVARTTAQARDALAQVVARRAARPKLVFLFPGQGSQHANMARELVETEAVFAEHFDRGCALASAWLGRDLRALILPSADAAEAAAAELAQTRFTQPALFVVEYALARLWESWGIVADTMIGHSIGEYVAATLAGVFGLDDAIALVCARGAAMQAQPPGAMLAVRAVANAIAPRLNGGVSLAAVNAPELCVVAGTDTEIGAFADTLEAERIASTRLKVSHAFHSALMDGALPPFERAFANLRLAPSSRPFYSCVSGAPIDALAAAEPAYWCRQLREPVRFADAVAHAVADGATLFVEVGPSQALTTFARSQLGEGGRAVASLGPAAKPGSDAEHLAAALGACWVAGREPDWNAYYAGQARRRVALPGYPFRGERHWIDAPTPAAGVPGEASMKEAHPAIAATPAVPPPSSRLRAELRELVESLTGEHLGATHDEASFLELGLDSLSLTQAALELERRYGLKLKFRRLMEDVDSIAKLATLLEPTLPASSAPPIPAPAASAVAMPATAASASPLLALIQSQQALMQQQMQLLASLAGGAAPVAGPPAAPPAAAPRAEEAPAANLVERPFGASARITLEPDHAMTPAQRAWVDDFTRRYNARTARSKAFAQQHRARMADPRVVTGFHPLWKELVYPIVVERSKGALLHDVDGNEYVDCLNSFGANFLGHQPDYVATAIKQQVDAGFEVGPQHPLTAEVAELIAGMTGMPRVAFCNTGSEAVMGAMRIARTVTGRRTIAIFTNSYHGIFDEVIVRGTRSLRSIAAAPGILASAVENVLVLDYGSEDALRVLRERAHELAAIMIEPVQGKNPSLQPRAFVQVLRTICDEAGCALIFDEVITGFRIAQGGAQAYYGVRADIATYGKIIGGGLPFAAIAGGARWLDALDGGDWRFGDDSRPEAGVTYFAGTFVRHPLALAAAKAALMHLRQRGPALQDELNARTHDLVGRLDALFGERAAPLKAVGFSSLWRIVADEDQPYASLFWYMLRANGLHVYEQFNCFLTEAHGAAEVERIVGAVRAALDGLLGAGLLVPRAGARASVAATNTNDEAALPDAVALTDGQLEKWLGCQYGSSAALACNEAVVLTFDGALDVAALQRALDTVWHRHEAFRFGIAADGRTLALQPLPSLPLQQVDLSGADADERLEAWCDRQMRTPFDLARAPLARFALLRLGEHRHALHLVAHHLIMDGWSLAVFCDELQACYNAYAGGREPRLPPPQSFRAYALAERARRDANGAAQLAYWNRVYADIPAPLELPGDRPHVEGADFDADTERHVFPAPLAAALRAEARRRGATLYGLLLGAFGLFVARLAAQRDFAIAIPFAGQALAGSGALIGDGVNTLPLRLRIDPRAGVDAAVSTAQAALLDAADHQDLTLMTILRARSLRRRSVRGALGEVIFNLNPRVRAPQFDGVVTEWRDCRHVALLWDLFFNLNDDGRQLSLDLHYRTALYDAATIRRWIAAYERMLEDIGMQTSDHAAAASSRTAATAAATAPPMTPPLHAVASGPSLLDLVEEQVHATPGRIAVSCETQQYRYTDLWRASGRVASRLLAAGVSCGDLVGICMPRRSEMVAAALGVLRAGAAYVPLDASFPDKRLRTMIERSALRHTVVLAGHELPAAVTEHDAALIAVDDADVAPLPAVGDDDVASLPAVGGADLAYVLFTSGSTGEPKGVRILHRNLVNFLRSMREEPGFAADDVICAVTTLSFDIAGLELYLPLVSGARVHIATEAQVRDPQKTMALVKDCGATVLQTTPTLLRLLCDGGRVEGLAGLKLLVGGEAMPRDLANEVVRHCGELWNMYGPTETTIWSTIHRVEAGDGPVPLGRPIANTRIHVLDESGRVLAAGEQGEIWIGGDGVADGYLHRPDLTAERFRVDAFAGDGSRMYRTGDVGSLQDGVLYFHGRADDQVKLRGFRIELGDIEAAAHEDPLVREAAAAVREFGPRDQRLVLYVTSRDRYGDLAGRVRERLRESLPPYMRPNHIVVLETMPTTPNGKTDRKALPMPPEQGGHVDDAVAAPADARITYLAALWCELIGVAEARADDNFFDLGGDSLLAVDMMARVEREAGVRLNVLAIATGTLGSVAEMLPRERTAKQGGWMSRLRGLFGGRGG</sequence>
<dbReference type="InterPro" id="IPR018201">
    <property type="entry name" value="Ketoacyl_synth_AS"/>
</dbReference>
<evidence type="ECO:0000256" key="5">
    <source>
        <dbReference type="ARBA" id="ARBA00022679"/>
    </source>
</evidence>
<dbReference type="SUPFAM" id="SSF47336">
    <property type="entry name" value="ACP-like"/>
    <property type="match status" value="2"/>
</dbReference>
<dbReference type="PROSITE" id="PS50075">
    <property type="entry name" value="CARRIER"/>
    <property type="match status" value="2"/>
</dbReference>
<dbReference type="PROSITE" id="PS00600">
    <property type="entry name" value="AA_TRANSFER_CLASS_3"/>
    <property type="match status" value="1"/>
</dbReference>
<dbReference type="SMART" id="SM00825">
    <property type="entry name" value="PKS_KS"/>
    <property type="match status" value="1"/>
</dbReference>
<keyword evidence="5" id="KW-0808">Transferase</keyword>
<dbReference type="InterPro" id="IPR049704">
    <property type="entry name" value="Aminotrans_3_PPA_site"/>
</dbReference>
<dbReference type="InterPro" id="IPR014043">
    <property type="entry name" value="Acyl_transferase_dom"/>
</dbReference>
<comment type="similarity">
    <text evidence="7">In the C-terminal section; belongs to the NRP synthetase family.</text>
</comment>
<dbReference type="InterPro" id="IPR045851">
    <property type="entry name" value="AMP-bd_C_sf"/>
</dbReference>
<gene>
    <name evidence="10" type="ORF">FHW12_001342</name>
</gene>
<dbReference type="InterPro" id="IPR020841">
    <property type="entry name" value="PKS_Beta-ketoAc_synthase_dom"/>
</dbReference>
<dbReference type="GO" id="GO:0006633">
    <property type="term" value="P:fatty acid biosynthetic process"/>
    <property type="evidence" value="ECO:0007669"/>
    <property type="project" value="UniProtKB-UniPathway"/>
</dbReference>
<proteinExistence type="inferred from homology"/>
<dbReference type="PANTHER" id="PTHR43775">
    <property type="entry name" value="FATTY ACID SYNTHASE"/>
    <property type="match status" value="1"/>
</dbReference>
<dbReference type="InterPro" id="IPR001242">
    <property type="entry name" value="Condensation_dom"/>
</dbReference>
<dbReference type="Proteomes" id="UP000550401">
    <property type="component" value="Unassembled WGS sequence"/>
</dbReference>
<evidence type="ECO:0000256" key="2">
    <source>
        <dbReference type="ARBA" id="ARBA00005194"/>
    </source>
</evidence>
<dbReference type="Gene3D" id="3.40.50.12780">
    <property type="entry name" value="N-terminal domain of ligase-like"/>
    <property type="match status" value="1"/>
</dbReference>
<dbReference type="PROSITE" id="PS52004">
    <property type="entry name" value="KS3_2"/>
    <property type="match status" value="1"/>
</dbReference>
<evidence type="ECO:0000259" key="9">
    <source>
        <dbReference type="PROSITE" id="PS52004"/>
    </source>
</evidence>
<evidence type="ECO:0000259" key="8">
    <source>
        <dbReference type="PROSITE" id="PS50075"/>
    </source>
</evidence>
<dbReference type="Gene3D" id="3.40.366.10">
    <property type="entry name" value="Malonyl-Coenzyme A Acyl Carrier Protein, domain 2"/>
    <property type="match status" value="1"/>
</dbReference>
<dbReference type="Gene3D" id="3.30.559.10">
    <property type="entry name" value="Chloramphenicol acetyltransferase-like domain"/>
    <property type="match status" value="1"/>
</dbReference>
<dbReference type="InterPro" id="IPR000873">
    <property type="entry name" value="AMP-dep_synth/lig_dom"/>
</dbReference>
<keyword evidence="11" id="KW-1185">Reference proteome</keyword>
<comment type="pathway">
    <text evidence="2">Lipid metabolism; fatty acid biosynthesis.</text>
</comment>
<dbReference type="InterPro" id="IPR016036">
    <property type="entry name" value="Malonyl_transacylase_ACP-bd"/>
</dbReference>
<dbReference type="InterPro" id="IPR020806">
    <property type="entry name" value="PKS_PP-bd"/>
</dbReference>
<dbReference type="InterPro" id="IPR014031">
    <property type="entry name" value="Ketoacyl_synth_C"/>
</dbReference>
<comment type="cofactor">
    <cofactor evidence="1">
        <name>pyridoxal 5'-phosphate</name>
        <dbReference type="ChEBI" id="CHEBI:597326"/>
    </cofactor>
</comment>
<dbReference type="Pfam" id="PF13193">
    <property type="entry name" value="AMP-binding_C"/>
    <property type="match status" value="1"/>
</dbReference>
<dbReference type="SUPFAM" id="SSF52777">
    <property type="entry name" value="CoA-dependent acyltransferases"/>
    <property type="match status" value="2"/>
</dbReference>
<dbReference type="GO" id="GO:0044550">
    <property type="term" value="P:secondary metabolite biosynthetic process"/>
    <property type="evidence" value="ECO:0007669"/>
    <property type="project" value="UniProtKB-ARBA"/>
</dbReference>
<dbReference type="Pfam" id="PF00501">
    <property type="entry name" value="AMP-binding"/>
    <property type="match status" value="1"/>
</dbReference>
<feature type="domain" description="Carrier" evidence="8">
    <location>
        <begin position="2511"/>
        <end position="2588"/>
    </location>
</feature>
<protein>
    <submittedName>
        <fullName evidence="10">Amino acid adenylation domain-containing protein</fullName>
    </submittedName>
</protein>
<dbReference type="GO" id="GO:0031177">
    <property type="term" value="F:phosphopantetheine binding"/>
    <property type="evidence" value="ECO:0007669"/>
    <property type="project" value="InterPro"/>
</dbReference>
<dbReference type="InterPro" id="IPR016039">
    <property type="entry name" value="Thiolase-like"/>
</dbReference>
<dbReference type="InterPro" id="IPR015424">
    <property type="entry name" value="PyrdxlP-dep_Trfase"/>
</dbReference>
<dbReference type="Pfam" id="PF00202">
    <property type="entry name" value="Aminotran_3"/>
    <property type="match status" value="1"/>
</dbReference>
<keyword evidence="6" id="KW-0663">Pyridoxal phosphate</keyword>
<dbReference type="Gene3D" id="3.30.70.3290">
    <property type="match status" value="1"/>
</dbReference>
<dbReference type="Gene3D" id="3.40.50.1820">
    <property type="entry name" value="alpha/beta hydrolase"/>
    <property type="match status" value="1"/>
</dbReference>
<evidence type="ECO:0000256" key="3">
    <source>
        <dbReference type="ARBA" id="ARBA00022450"/>
    </source>
</evidence>
<dbReference type="SMART" id="SM00827">
    <property type="entry name" value="PKS_AT"/>
    <property type="match status" value="1"/>
</dbReference>
<evidence type="ECO:0000313" key="10">
    <source>
        <dbReference type="EMBL" id="MBA8887128.1"/>
    </source>
</evidence>
<dbReference type="SUPFAM" id="SSF52151">
    <property type="entry name" value="FabD/lysophospholipase-like"/>
    <property type="match status" value="1"/>
</dbReference>
<dbReference type="Pfam" id="PF00550">
    <property type="entry name" value="PP-binding"/>
    <property type="match status" value="2"/>
</dbReference>
<dbReference type="InterPro" id="IPR029058">
    <property type="entry name" value="AB_hydrolase_fold"/>
</dbReference>
<dbReference type="InterPro" id="IPR016035">
    <property type="entry name" value="Acyl_Trfase/lysoPLipase"/>
</dbReference>
<dbReference type="InterPro" id="IPR025110">
    <property type="entry name" value="AMP-bd_C"/>
</dbReference>
<dbReference type="SMART" id="SM00823">
    <property type="entry name" value="PKS_PP"/>
    <property type="match status" value="2"/>
</dbReference>
<dbReference type="InterPro" id="IPR015422">
    <property type="entry name" value="PyrdxlP-dep_Trfase_small"/>
</dbReference>
<evidence type="ECO:0000256" key="6">
    <source>
        <dbReference type="ARBA" id="ARBA00022898"/>
    </source>
</evidence>
<dbReference type="Pfam" id="PF02801">
    <property type="entry name" value="Ketoacyl-synt_C"/>
    <property type="match status" value="1"/>
</dbReference>
<dbReference type="SUPFAM" id="SSF55048">
    <property type="entry name" value="Probable ACP-binding domain of malonyl-CoA ACP transacylase"/>
    <property type="match status" value="1"/>
</dbReference>
<evidence type="ECO:0000256" key="7">
    <source>
        <dbReference type="ARBA" id="ARBA00029443"/>
    </source>
</evidence>
<keyword evidence="3" id="KW-0596">Phosphopantetheine</keyword>
<dbReference type="Gene3D" id="3.40.640.10">
    <property type="entry name" value="Type I PLP-dependent aspartate aminotransferase-like (Major domain)"/>
    <property type="match status" value="1"/>
</dbReference>
<feature type="domain" description="Ketosynthase family 3 (KS3)" evidence="9">
    <location>
        <begin position="6"/>
        <end position="436"/>
    </location>
</feature>
<dbReference type="InterPro" id="IPR014030">
    <property type="entry name" value="Ketoacyl_synth_N"/>
</dbReference>
<dbReference type="Pfam" id="PF00698">
    <property type="entry name" value="Acyl_transf_1"/>
    <property type="match status" value="1"/>
</dbReference>
<dbReference type="GO" id="GO:0008483">
    <property type="term" value="F:transaminase activity"/>
    <property type="evidence" value="ECO:0007669"/>
    <property type="project" value="InterPro"/>
</dbReference>
<organism evidence="10 11">
    <name type="scientific">Dokdonella fugitiva</name>
    <dbReference type="NCBI Taxonomy" id="328517"/>
    <lineage>
        <taxon>Bacteria</taxon>
        <taxon>Pseudomonadati</taxon>
        <taxon>Pseudomonadota</taxon>
        <taxon>Gammaproteobacteria</taxon>
        <taxon>Lysobacterales</taxon>
        <taxon>Rhodanobacteraceae</taxon>
        <taxon>Dokdonella</taxon>
    </lineage>
</organism>
<dbReference type="PANTHER" id="PTHR43775:SF51">
    <property type="entry name" value="INACTIVE PHENOLPHTHIOCEROL SYNTHESIS POLYKETIDE SYNTHASE TYPE I PKS1-RELATED"/>
    <property type="match status" value="1"/>
</dbReference>
<dbReference type="InterPro" id="IPR015421">
    <property type="entry name" value="PyrdxlP-dep_Trfase_major"/>
</dbReference>
<dbReference type="Gene3D" id="3.40.47.10">
    <property type="match status" value="1"/>
</dbReference>
<dbReference type="InterPro" id="IPR020845">
    <property type="entry name" value="AMP-binding_CS"/>
</dbReference>
<dbReference type="InterPro" id="IPR036736">
    <property type="entry name" value="ACP-like_sf"/>
</dbReference>
<dbReference type="FunFam" id="3.30.300.30:FF:000010">
    <property type="entry name" value="Enterobactin synthetase component F"/>
    <property type="match status" value="1"/>
</dbReference>
<dbReference type="NCBIfam" id="TIGR01733">
    <property type="entry name" value="AA-adenyl-dom"/>
    <property type="match status" value="1"/>
</dbReference>
<dbReference type="Gene3D" id="1.10.1200.10">
    <property type="entry name" value="ACP-like"/>
    <property type="match status" value="1"/>
</dbReference>
<dbReference type="InterPro" id="IPR001227">
    <property type="entry name" value="Ac_transferase_dom_sf"/>
</dbReference>
<dbReference type="RefSeq" id="WP_182530226.1">
    <property type="nucleotide sequence ID" value="NZ_JACGXL010000002.1"/>
</dbReference>
<dbReference type="PROSITE" id="PS00606">
    <property type="entry name" value="KS3_1"/>
    <property type="match status" value="1"/>
</dbReference>
<accession>A0A839F0U7</accession>
<feature type="domain" description="Carrier" evidence="8">
    <location>
        <begin position="906"/>
        <end position="984"/>
    </location>
</feature>
<dbReference type="InterPro" id="IPR050091">
    <property type="entry name" value="PKS_NRPS_Biosynth_Enz"/>
</dbReference>